<evidence type="ECO:0000256" key="9">
    <source>
        <dbReference type="ARBA" id="ARBA00067292"/>
    </source>
</evidence>
<dbReference type="InterPro" id="IPR006091">
    <property type="entry name" value="Acyl-CoA_Oxase/DH_mid-dom"/>
</dbReference>
<organism evidence="16 17">
    <name type="scientific">Pacificispira spongiicola</name>
    <dbReference type="NCBI Taxonomy" id="2729598"/>
    <lineage>
        <taxon>Bacteria</taxon>
        <taxon>Pseudomonadati</taxon>
        <taxon>Pseudomonadota</taxon>
        <taxon>Alphaproteobacteria</taxon>
        <taxon>Rhodospirillales</taxon>
        <taxon>Rhodospirillaceae</taxon>
        <taxon>Pacificispira</taxon>
    </lineage>
</organism>
<keyword evidence="3 12" id="KW-0285">Flavoprotein</keyword>
<dbReference type="InterPro" id="IPR006089">
    <property type="entry name" value="Acyl-CoA_DH_CS"/>
</dbReference>
<dbReference type="PIRSF" id="PIRSF016578">
    <property type="entry name" value="HsaA"/>
    <property type="match status" value="1"/>
</dbReference>
<dbReference type="SUPFAM" id="SSF56645">
    <property type="entry name" value="Acyl-CoA dehydrogenase NM domain-like"/>
    <property type="match status" value="1"/>
</dbReference>
<dbReference type="Gene3D" id="1.10.540.10">
    <property type="entry name" value="Acyl-CoA dehydrogenase/oxidase, N-terminal domain"/>
    <property type="match status" value="1"/>
</dbReference>
<comment type="catalytic activity">
    <reaction evidence="6">
        <text>3-sulfinopropanoyl-CoA + H2O = propanoyl-CoA + sulfite + H(+)</text>
        <dbReference type="Rhea" id="RHEA:41624"/>
        <dbReference type="ChEBI" id="CHEBI:15377"/>
        <dbReference type="ChEBI" id="CHEBI:15378"/>
        <dbReference type="ChEBI" id="CHEBI:17359"/>
        <dbReference type="ChEBI" id="CHEBI:57392"/>
        <dbReference type="ChEBI" id="CHEBI:78349"/>
        <dbReference type="EC" id="3.13.1.4"/>
    </reaction>
    <physiologicalReaction direction="left-to-right" evidence="6">
        <dbReference type="Rhea" id="RHEA:41625"/>
    </physiologicalReaction>
</comment>
<dbReference type="EC" id="1.3.8.11" evidence="7"/>
<dbReference type="InterPro" id="IPR013786">
    <property type="entry name" value="AcylCoA_DH/ox_N"/>
</dbReference>
<evidence type="ECO:0000259" key="14">
    <source>
        <dbReference type="Pfam" id="PF02770"/>
    </source>
</evidence>
<proteinExistence type="inferred from homology"/>
<evidence type="ECO:0000313" key="17">
    <source>
        <dbReference type="Proteomes" id="UP000539372"/>
    </source>
</evidence>
<dbReference type="InterPro" id="IPR009075">
    <property type="entry name" value="AcylCo_DH/oxidase_C"/>
</dbReference>
<dbReference type="EC" id="3.13.1.4" evidence="8"/>
<protein>
    <recommendedName>
        <fullName evidence="10">3-sulfinopropanoyl-CoA desulfinase</fullName>
        <ecNumber evidence="7">1.3.8.11</ecNumber>
        <ecNumber evidence="8">3.13.1.4</ecNumber>
    </recommendedName>
    <alternativeName>
        <fullName evidence="11">3-sulfinopropionyl coenzyme A desulfinase</fullName>
    </alternativeName>
    <alternativeName>
        <fullName evidence="9">Cyclohexane-1-carbonyl-CoA dehydrogenase</fullName>
    </alternativeName>
</protein>
<dbReference type="FunFam" id="2.40.110.10:FF:000009">
    <property type="entry name" value="Acyl-CoA dehydrogenase"/>
    <property type="match status" value="1"/>
</dbReference>
<dbReference type="Gene3D" id="2.40.110.10">
    <property type="entry name" value="Butyryl-CoA Dehydrogenase, subunit A, domain 2"/>
    <property type="match status" value="1"/>
</dbReference>
<dbReference type="InterPro" id="IPR036250">
    <property type="entry name" value="AcylCo_DH-like_C"/>
</dbReference>
<evidence type="ECO:0000256" key="12">
    <source>
        <dbReference type="RuleBase" id="RU362125"/>
    </source>
</evidence>
<dbReference type="FunFam" id="1.20.140.10:FF:000004">
    <property type="entry name" value="Acyl-CoA dehydrogenase FadE25"/>
    <property type="match status" value="1"/>
</dbReference>
<dbReference type="Gene3D" id="1.20.140.10">
    <property type="entry name" value="Butyryl-CoA Dehydrogenase, subunit A, domain 3"/>
    <property type="match status" value="1"/>
</dbReference>
<dbReference type="Proteomes" id="UP000539372">
    <property type="component" value="Unassembled WGS sequence"/>
</dbReference>
<feature type="domain" description="Acyl-CoA dehydrogenase/oxidase N-terminal" evidence="15">
    <location>
        <begin position="4"/>
        <end position="116"/>
    </location>
</feature>
<keyword evidence="4 12" id="KW-0274">FAD</keyword>
<dbReference type="FunFam" id="1.10.540.10:FF:000002">
    <property type="entry name" value="Acyl-CoA dehydrogenase FadE19"/>
    <property type="match status" value="1"/>
</dbReference>
<evidence type="ECO:0000256" key="6">
    <source>
        <dbReference type="ARBA" id="ARBA00052938"/>
    </source>
</evidence>
<dbReference type="PANTHER" id="PTHR43884:SF12">
    <property type="entry name" value="ISOVALERYL-COA DEHYDROGENASE, MITOCHONDRIAL-RELATED"/>
    <property type="match status" value="1"/>
</dbReference>
<evidence type="ECO:0000259" key="13">
    <source>
        <dbReference type="Pfam" id="PF00441"/>
    </source>
</evidence>
<dbReference type="Pfam" id="PF02771">
    <property type="entry name" value="Acyl-CoA_dh_N"/>
    <property type="match status" value="1"/>
</dbReference>
<keyword evidence="5 12" id="KW-0560">Oxidoreductase</keyword>
<feature type="domain" description="Acyl-CoA oxidase/dehydrogenase middle" evidence="14">
    <location>
        <begin position="120"/>
        <end position="213"/>
    </location>
</feature>
<evidence type="ECO:0000256" key="11">
    <source>
        <dbReference type="ARBA" id="ARBA00075603"/>
    </source>
</evidence>
<dbReference type="InterPro" id="IPR046373">
    <property type="entry name" value="Acyl-CoA_Oxase/DH_mid-dom_sf"/>
</dbReference>
<evidence type="ECO:0000256" key="4">
    <source>
        <dbReference type="ARBA" id="ARBA00022827"/>
    </source>
</evidence>
<dbReference type="InterPro" id="IPR037069">
    <property type="entry name" value="AcylCoA_DH/ox_N_sf"/>
</dbReference>
<dbReference type="GO" id="GO:0003995">
    <property type="term" value="F:acyl-CoA dehydrogenase activity"/>
    <property type="evidence" value="ECO:0007669"/>
    <property type="project" value="InterPro"/>
</dbReference>
<keyword evidence="17" id="KW-1185">Reference proteome</keyword>
<dbReference type="Pfam" id="PF02770">
    <property type="entry name" value="Acyl-CoA_dh_M"/>
    <property type="match status" value="1"/>
</dbReference>
<evidence type="ECO:0000313" key="16">
    <source>
        <dbReference type="EMBL" id="NMM46638.1"/>
    </source>
</evidence>
<dbReference type="EMBL" id="JABBNT010000007">
    <property type="protein sequence ID" value="NMM46638.1"/>
    <property type="molecule type" value="Genomic_DNA"/>
</dbReference>
<dbReference type="InterPro" id="IPR009100">
    <property type="entry name" value="AcylCoA_DH/oxidase_NM_dom_sf"/>
</dbReference>
<dbReference type="GO" id="GO:0050660">
    <property type="term" value="F:flavin adenine dinucleotide binding"/>
    <property type="evidence" value="ECO:0007669"/>
    <property type="project" value="InterPro"/>
</dbReference>
<evidence type="ECO:0000259" key="15">
    <source>
        <dbReference type="Pfam" id="PF02771"/>
    </source>
</evidence>
<dbReference type="PROSITE" id="PS00072">
    <property type="entry name" value="ACYL_COA_DH_1"/>
    <property type="match status" value="1"/>
</dbReference>
<sequence length="377" mass="40420">MILTEEQTMIRDMARQFAAERLTPNAEEWDREARFPKEAIAEMGALGLLGMLVPPDYDGAGTDTVSYAMALEEISAGDGAVGAIMSVHNSVGCMPIHRFGTEEQKQEYLRPLARGETIGCFCLTEPQAGSDASALKTKAVQAGNKWVLDGAKQFITNGSTAGLAIVFAVTDPDAGKRGITAFLVPTDRPGYIVERIEKKMGLNASDTCAIRLEGLELEPELMLGQLGEGYKIALSNLEGGRIGIGAQALGIAQAALNYAVAYAKDRVSMGQPIIQHQAVGFRLADCATKLEAARQLILHAAALKDAGQPCLTEASMAKLFATETAEQVVSDALQTLGGNGYMRDYPVERMARDVRVTKIYEGTSDIQRMVISRMLAA</sequence>
<comment type="cofactor">
    <cofactor evidence="1 12">
        <name>FAD</name>
        <dbReference type="ChEBI" id="CHEBI:57692"/>
    </cofactor>
</comment>
<dbReference type="PANTHER" id="PTHR43884">
    <property type="entry name" value="ACYL-COA DEHYDROGENASE"/>
    <property type="match status" value="1"/>
</dbReference>
<evidence type="ECO:0000256" key="5">
    <source>
        <dbReference type="ARBA" id="ARBA00023002"/>
    </source>
</evidence>
<comment type="similarity">
    <text evidence="2 12">Belongs to the acyl-CoA dehydrogenase family.</text>
</comment>
<evidence type="ECO:0000256" key="7">
    <source>
        <dbReference type="ARBA" id="ARBA00066361"/>
    </source>
</evidence>
<dbReference type="Pfam" id="PF00441">
    <property type="entry name" value="Acyl-CoA_dh_1"/>
    <property type="match status" value="1"/>
</dbReference>
<dbReference type="SUPFAM" id="SSF47203">
    <property type="entry name" value="Acyl-CoA dehydrogenase C-terminal domain-like"/>
    <property type="match status" value="1"/>
</dbReference>
<comment type="caution">
    <text evidence="16">The sequence shown here is derived from an EMBL/GenBank/DDBJ whole genome shotgun (WGS) entry which is preliminary data.</text>
</comment>
<reference evidence="16 17" key="1">
    <citation type="submission" date="2020-04" db="EMBL/GenBank/DDBJ databases">
        <title>Rhodospirillaceae bacterium KN72 isolated from deep sea.</title>
        <authorList>
            <person name="Zhang D.-C."/>
        </authorList>
    </citation>
    <scope>NUCLEOTIDE SEQUENCE [LARGE SCALE GENOMIC DNA]</scope>
    <source>
        <strain evidence="16 17">KN72</strain>
    </source>
</reference>
<evidence type="ECO:0000256" key="3">
    <source>
        <dbReference type="ARBA" id="ARBA00022630"/>
    </source>
</evidence>
<accession>A0A7Y0E3T8</accession>
<dbReference type="RefSeq" id="WP_169627033.1">
    <property type="nucleotide sequence ID" value="NZ_JABBNT010000007.1"/>
</dbReference>
<evidence type="ECO:0000256" key="1">
    <source>
        <dbReference type="ARBA" id="ARBA00001974"/>
    </source>
</evidence>
<evidence type="ECO:0000256" key="2">
    <source>
        <dbReference type="ARBA" id="ARBA00009347"/>
    </source>
</evidence>
<feature type="domain" description="Acyl-CoA dehydrogenase/oxidase C-terminal" evidence="13">
    <location>
        <begin position="227"/>
        <end position="374"/>
    </location>
</feature>
<evidence type="ECO:0000256" key="10">
    <source>
        <dbReference type="ARBA" id="ARBA00068311"/>
    </source>
</evidence>
<name>A0A7Y0E3T8_9PROT</name>
<dbReference type="PROSITE" id="PS00073">
    <property type="entry name" value="ACYL_COA_DH_2"/>
    <property type="match status" value="1"/>
</dbReference>
<evidence type="ECO:0000256" key="8">
    <source>
        <dbReference type="ARBA" id="ARBA00066461"/>
    </source>
</evidence>
<gene>
    <name evidence="16" type="ORF">HH303_19260</name>
</gene>
<dbReference type="AlphaFoldDB" id="A0A7Y0E3T8"/>